<dbReference type="PANTHER" id="PTHR45138:SF9">
    <property type="entry name" value="DIGUANYLATE CYCLASE DGCM-RELATED"/>
    <property type="match status" value="1"/>
</dbReference>
<dbReference type="Gene3D" id="3.30.70.270">
    <property type="match status" value="1"/>
</dbReference>
<evidence type="ECO:0000256" key="3">
    <source>
        <dbReference type="SAM" id="Coils"/>
    </source>
</evidence>
<evidence type="ECO:0000313" key="6">
    <source>
        <dbReference type="Proteomes" id="UP001620460"/>
    </source>
</evidence>
<dbReference type="InterPro" id="IPR029787">
    <property type="entry name" value="Nucleotide_cyclase"/>
</dbReference>
<comment type="caution">
    <text evidence="5">The sequence shown here is derived from an EMBL/GenBank/DDBJ whole genome shotgun (WGS) entry which is preliminary data.</text>
</comment>
<feature type="coiled-coil region" evidence="3">
    <location>
        <begin position="262"/>
        <end position="289"/>
    </location>
</feature>
<dbReference type="PROSITE" id="PS50887">
    <property type="entry name" value="GGDEF"/>
    <property type="match status" value="1"/>
</dbReference>
<protein>
    <recommendedName>
        <fullName evidence="1">diguanylate cyclase</fullName>
        <ecNumber evidence="1">2.7.7.65</ecNumber>
    </recommendedName>
</protein>
<organism evidence="5 6">
    <name type="scientific">Dyella ginsengisoli</name>
    <dbReference type="NCBI Taxonomy" id="363848"/>
    <lineage>
        <taxon>Bacteria</taxon>
        <taxon>Pseudomonadati</taxon>
        <taxon>Pseudomonadota</taxon>
        <taxon>Gammaproteobacteria</taxon>
        <taxon>Lysobacterales</taxon>
        <taxon>Rhodanobacteraceae</taxon>
        <taxon>Dyella</taxon>
    </lineage>
</organism>
<dbReference type="SUPFAM" id="SSF55073">
    <property type="entry name" value="Nucleotide cyclase"/>
    <property type="match status" value="1"/>
</dbReference>
<evidence type="ECO:0000256" key="2">
    <source>
        <dbReference type="ARBA" id="ARBA00034247"/>
    </source>
</evidence>
<name>A0ABW8JPJ9_9GAMM</name>
<dbReference type="InterPro" id="IPR048516">
    <property type="entry name" value="DGCcoil"/>
</dbReference>
<keyword evidence="3" id="KW-0175">Coiled coil</keyword>
<gene>
    <name evidence="5" type="ORF">ISP17_03640</name>
</gene>
<dbReference type="RefSeq" id="WP_404630155.1">
    <property type="nucleotide sequence ID" value="NZ_JADIKM010000001.1"/>
</dbReference>
<dbReference type="InterPro" id="IPR050469">
    <property type="entry name" value="Diguanylate_Cyclase"/>
</dbReference>
<evidence type="ECO:0000256" key="1">
    <source>
        <dbReference type="ARBA" id="ARBA00012528"/>
    </source>
</evidence>
<dbReference type="NCBIfam" id="TIGR00254">
    <property type="entry name" value="GGDEF"/>
    <property type="match status" value="1"/>
</dbReference>
<evidence type="ECO:0000313" key="5">
    <source>
        <dbReference type="EMBL" id="MFK2903043.1"/>
    </source>
</evidence>
<accession>A0ABW8JPJ9</accession>
<reference evidence="5 6" key="1">
    <citation type="submission" date="2020-10" db="EMBL/GenBank/DDBJ databases">
        <title>Phylogeny of dyella-like bacteria.</title>
        <authorList>
            <person name="Fu J."/>
        </authorList>
    </citation>
    <scope>NUCLEOTIDE SEQUENCE [LARGE SCALE GENOMIC DNA]</scope>
    <source>
        <strain evidence="5 6">Gsoil3046</strain>
    </source>
</reference>
<feature type="domain" description="GGDEF" evidence="4">
    <location>
        <begin position="320"/>
        <end position="450"/>
    </location>
</feature>
<dbReference type="InterPro" id="IPR000160">
    <property type="entry name" value="GGDEF_dom"/>
</dbReference>
<dbReference type="EC" id="2.7.7.65" evidence="1"/>
<dbReference type="Pfam" id="PF00990">
    <property type="entry name" value="GGDEF"/>
    <property type="match status" value="1"/>
</dbReference>
<keyword evidence="6" id="KW-1185">Reference proteome</keyword>
<dbReference type="Pfam" id="PF20975">
    <property type="entry name" value="DGCcoil"/>
    <property type="match status" value="1"/>
</dbReference>
<evidence type="ECO:0000259" key="4">
    <source>
        <dbReference type="PROSITE" id="PS50887"/>
    </source>
</evidence>
<sequence length="450" mass="49377">MEASPPTRAQQEAVERLERSEARWLRLDALLRRLVTRLTYAADGRVAALDISLGNIRRQVRDAVDEPALEALLSELGEAIKALDEPLPSAAARGGAPDPHPFTESLSTGQVLLALVDRLRLDDDAVARLNALRDTILASADAATLAVQAEAVASLVNRHCRRIGEARAAAERLLKHVTEQLEELAVYLAREDMSHRDGESARDQLDHEVLGEITALEAHVAQAQELGALQVEVQQRLGAISGHLKTFRQREAAREREWQARTEQMGQRIRELERSAQAMEATLRHEQALASTDPLTGVANRLVFEQHMADACLRIAQGGGETALLVLDIDRFKEINDSFGHAAGDRALRIVAEQLRAGLRSDDLLARYGGEEFVVVLSGVGAEAAMRVAESLRKRIESLGFHGQQRPVRITLSCGVTVLRGDDSPDTAFERADSALYRAKRGGRNRSELL</sequence>
<comment type="catalytic activity">
    <reaction evidence="2">
        <text>2 GTP = 3',3'-c-di-GMP + 2 diphosphate</text>
        <dbReference type="Rhea" id="RHEA:24898"/>
        <dbReference type="ChEBI" id="CHEBI:33019"/>
        <dbReference type="ChEBI" id="CHEBI:37565"/>
        <dbReference type="ChEBI" id="CHEBI:58805"/>
        <dbReference type="EC" id="2.7.7.65"/>
    </reaction>
</comment>
<dbReference type="EMBL" id="JADIKM010000001">
    <property type="protein sequence ID" value="MFK2903043.1"/>
    <property type="molecule type" value="Genomic_DNA"/>
</dbReference>
<dbReference type="PANTHER" id="PTHR45138">
    <property type="entry name" value="REGULATORY COMPONENTS OF SENSORY TRANSDUCTION SYSTEM"/>
    <property type="match status" value="1"/>
</dbReference>
<dbReference type="Proteomes" id="UP001620460">
    <property type="component" value="Unassembled WGS sequence"/>
</dbReference>
<dbReference type="InterPro" id="IPR043128">
    <property type="entry name" value="Rev_trsase/Diguanyl_cyclase"/>
</dbReference>
<dbReference type="SMART" id="SM00267">
    <property type="entry name" value="GGDEF"/>
    <property type="match status" value="1"/>
</dbReference>
<proteinExistence type="predicted"/>
<dbReference type="CDD" id="cd01949">
    <property type="entry name" value="GGDEF"/>
    <property type="match status" value="1"/>
</dbReference>